<dbReference type="RefSeq" id="XP_001729237.1">
    <property type="nucleotide sequence ID" value="XM_001729185.1"/>
</dbReference>
<proteinExistence type="predicted"/>
<reference evidence="2 3" key="1">
    <citation type="journal article" date="2007" name="Proc. Natl. Acad. Sci. U.S.A.">
        <title>Dandruff-associated Malassezia genomes reveal convergent and divergent virulence traits shared with plant and human fungal pathogens.</title>
        <authorList>
            <person name="Xu J."/>
            <person name="Saunders C.W."/>
            <person name="Hu P."/>
            <person name="Grant R.A."/>
            <person name="Boekhout T."/>
            <person name="Kuramae E.E."/>
            <person name="Kronstad J.W."/>
            <person name="Deangelis Y.M."/>
            <person name="Reeder N.L."/>
            <person name="Johnstone K.R."/>
            <person name="Leland M."/>
            <person name="Fieno A.M."/>
            <person name="Begley W.M."/>
            <person name="Sun Y."/>
            <person name="Lacey M.P."/>
            <person name="Chaudhary T."/>
            <person name="Keough T."/>
            <person name="Chu L."/>
            <person name="Sears R."/>
            <person name="Yuan B."/>
            <person name="Dawson T.L.Jr."/>
        </authorList>
    </citation>
    <scope>NUCLEOTIDE SEQUENCE [LARGE SCALE GENOMIC DNA]</scope>
    <source>
        <strain evidence="3">ATCC MYA-4612 / CBS 7966</strain>
    </source>
</reference>
<feature type="compositionally biased region" description="Basic and acidic residues" evidence="1">
    <location>
        <begin position="649"/>
        <end position="661"/>
    </location>
</feature>
<dbReference type="KEGG" id="mgl:MGL_3704"/>
<feature type="compositionally biased region" description="Basic and acidic residues" evidence="1">
    <location>
        <begin position="27"/>
        <end position="53"/>
    </location>
</feature>
<feature type="compositionally biased region" description="Polar residues" evidence="1">
    <location>
        <begin position="420"/>
        <end position="438"/>
    </location>
</feature>
<dbReference type="InParanoid" id="A8QAE5"/>
<feature type="compositionally biased region" description="Basic and acidic residues" evidence="1">
    <location>
        <begin position="216"/>
        <end position="234"/>
    </location>
</feature>
<evidence type="ECO:0000256" key="1">
    <source>
        <dbReference type="SAM" id="MobiDB-lite"/>
    </source>
</evidence>
<feature type="compositionally biased region" description="Basic and acidic residues" evidence="1">
    <location>
        <begin position="9"/>
        <end position="18"/>
    </location>
</feature>
<feature type="compositionally biased region" description="Basic and acidic residues" evidence="1">
    <location>
        <begin position="193"/>
        <end position="204"/>
    </location>
</feature>
<feature type="region of interest" description="Disordered" evidence="1">
    <location>
        <begin position="356"/>
        <end position="445"/>
    </location>
</feature>
<feature type="region of interest" description="Disordered" evidence="1">
    <location>
        <begin position="1"/>
        <end position="70"/>
    </location>
</feature>
<feature type="compositionally biased region" description="Polar residues" evidence="1">
    <location>
        <begin position="534"/>
        <end position="552"/>
    </location>
</feature>
<gene>
    <name evidence="2" type="ORF">MGL_3704</name>
</gene>
<feature type="region of interest" description="Disordered" evidence="1">
    <location>
        <begin position="477"/>
        <end position="521"/>
    </location>
</feature>
<keyword evidence="3" id="KW-1185">Reference proteome</keyword>
<evidence type="ECO:0000313" key="2">
    <source>
        <dbReference type="EMBL" id="EDP42023.1"/>
    </source>
</evidence>
<name>A8QAE5_MALGO</name>
<dbReference type="Proteomes" id="UP000008837">
    <property type="component" value="Unassembled WGS sequence"/>
</dbReference>
<sequence length="860" mass="93110">MADTLSDTTHIESSDATEKQATLVHDAGFKIKDSPQPDEAQQHGRTDSSIKEDEASESTRLSANSVPDADTVEEFNKEFASGFNQPESKSVNLAGNQLDHDAEKESAVINLTASSHEGTQNDTGLTESIKPTAASANVGNDQHDGMSRDVTRGSENPMKSNLLFRSGLDSKDEIYESQNEPEHTSLSSSVLSRDNKLDQRDDGHNFISKSCPSMRAENEKSKSLQMPAHDHEICPDQSGLSQNSGATDGTILLGSREPASDLGITQDAAKTPVTTNDDACPESDTDVLQVVNKPVKENVLSTSADSECPAPIAANHEATKHTMRQDSDDKIMLPKPRDDDSFYNKDRTVVMVKHMYEDQELRNPPASSSQVSSLEVQHGKADSPGDDSVYDGPLRRIPENLDDTHHSALVPQHDEMLDANSMTPDQPLGESTTGTESMLQDEPSKEFDLGVTQSVQDTLDQQAKTPGDSLMASVEAMTSTQSSIASPSQKTSLAERLQRATKTPPAIPPAKRGTDTPMEPDAKLDIWANKSVQDPVSIQGASTETAISQETAETSECDGDVTTRIHPELDSAGGMDRSLDYLPQDRPEHHTAASDHASLEDTAESLGATSNSSSSDDETDSNIPDLWVTSKLTAENPHEISLDQSRGINDARRPRTEHPFKEQSAAPVERTPELALQRQMENVTLASSPQAQAATPRDDSRTDIPAGDIRCVASKPAVHVSATVTGRDLPTPPPLIRPQRHTNPRSRIPPPAESTSNDAQVPAAKPPSLPPRRVRRDLKETRAVSEMPPQALLAPTQPPSLPHRMRSDAAAGENARRIVSETPGFGAARSEDISSTKSPRARRTLSDIMREADQILQEWK</sequence>
<dbReference type="GeneID" id="5853543"/>
<accession>A8QAE5</accession>
<comment type="caution">
    <text evidence="2">The sequence shown here is derived from an EMBL/GenBank/DDBJ whole genome shotgun (WGS) entry which is preliminary data.</text>
</comment>
<feature type="compositionally biased region" description="Basic and acidic residues" evidence="1">
    <location>
        <begin position="141"/>
        <end position="152"/>
    </location>
</feature>
<feature type="compositionally biased region" description="Polar residues" evidence="1">
    <location>
        <begin position="238"/>
        <end position="247"/>
    </location>
</feature>
<feature type="region of interest" description="Disordered" evidence="1">
    <location>
        <begin position="534"/>
        <end position="846"/>
    </location>
</feature>
<feature type="compositionally biased region" description="Polar residues" evidence="1">
    <location>
        <begin position="679"/>
        <end position="693"/>
    </location>
</feature>
<dbReference type="EMBL" id="AAYY01000014">
    <property type="protein sequence ID" value="EDP42023.1"/>
    <property type="molecule type" value="Genomic_DNA"/>
</dbReference>
<feature type="compositionally biased region" description="Basic and acidic residues" evidence="1">
    <location>
        <begin position="393"/>
        <end position="416"/>
    </location>
</feature>
<evidence type="ECO:0008006" key="4">
    <source>
        <dbReference type="Google" id="ProtNLM"/>
    </source>
</evidence>
<feature type="region of interest" description="Disordered" evidence="1">
    <location>
        <begin position="176"/>
        <end position="253"/>
    </location>
</feature>
<dbReference type="AlphaFoldDB" id="A8QAE5"/>
<dbReference type="VEuPathDB" id="FungiDB:MGL_3704"/>
<feature type="compositionally biased region" description="Polar residues" evidence="1">
    <location>
        <begin position="477"/>
        <end position="492"/>
    </location>
</feature>
<evidence type="ECO:0000313" key="3">
    <source>
        <dbReference type="Proteomes" id="UP000008837"/>
    </source>
</evidence>
<feature type="compositionally biased region" description="Basic and acidic residues" evidence="1">
    <location>
        <begin position="577"/>
        <end position="599"/>
    </location>
</feature>
<organism evidence="2 3">
    <name type="scientific">Malassezia globosa (strain ATCC MYA-4612 / CBS 7966)</name>
    <name type="common">Dandruff-associated fungus</name>
    <dbReference type="NCBI Taxonomy" id="425265"/>
    <lineage>
        <taxon>Eukaryota</taxon>
        <taxon>Fungi</taxon>
        <taxon>Dikarya</taxon>
        <taxon>Basidiomycota</taxon>
        <taxon>Ustilaginomycotina</taxon>
        <taxon>Malasseziomycetes</taxon>
        <taxon>Malasseziales</taxon>
        <taxon>Malasseziaceae</taxon>
        <taxon>Malassezia</taxon>
    </lineage>
</organism>
<feature type="compositionally biased region" description="Polar residues" evidence="1">
    <location>
        <begin position="365"/>
        <end position="375"/>
    </location>
</feature>
<feature type="region of interest" description="Disordered" evidence="1">
    <location>
        <begin position="133"/>
        <end position="162"/>
    </location>
</feature>
<protein>
    <recommendedName>
        <fullName evidence="4">Altered inheritance of mitochondria protein 21</fullName>
    </recommendedName>
</protein>